<name>A0ABR8YGV3_9MICC</name>
<gene>
    <name evidence="2" type="ORF">H9638_06420</name>
</gene>
<feature type="compositionally biased region" description="Polar residues" evidence="1">
    <location>
        <begin position="61"/>
        <end position="75"/>
    </location>
</feature>
<comment type="caution">
    <text evidence="2">The sequence shown here is derived from an EMBL/GenBank/DDBJ whole genome shotgun (WGS) entry which is preliminary data.</text>
</comment>
<dbReference type="RefSeq" id="WP_191746405.1">
    <property type="nucleotide sequence ID" value="NZ_JACSQC010000003.1"/>
</dbReference>
<reference evidence="2 3" key="1">
    <citation type="submission" date="2020-08" db="EMBL/GenBank/DDBJ databases">
        <title>A Genomic Blueprint of the Chicken Gut Microbiome.</title>
        <authorList>
            <person name="Gilroy R."/>
            <person name="Ravi A."/>
            <person name="Getino M."/>
            <person name="Pursley I."/>
            <person name="Horton D.L."/>
            <person name="Alikhan N.-F."/>
            <person name="Baker D."/>
            <person name="Gharbi K."/>
            <person name="Hall N."/>
            <person name="Watson M."/>
            <person name="Adriaenssens E.M."/>
            <person name="Foster-Nyarko E."/>
            <person name="Jarju S."/>
            <person name="Secka A."/>
            <person name="Antonio M."/>
            <person name="Oren A."/>
            <person name="Chaudhuri R."/>
            <person name="La Ragione R.M."/>
            <person name="Hildebrand F."/>
            <person name="Pallen M.J."/>
        </authorList>
    </citation>
    <scope>NUCLEOTIDE SEQUENCE [LARGE SCALE GENOMIC DNA]</scope>
    <source>
        <strain evidence="2 3">Sa2BUA2</strain>
    </source>
</reference>
<feature type="compositionally biased region" description="Low complexity" evidence="1">
    <location>
        <begin position="42"/>
        <end position="53"/>
    </location>
</feature>
<feature type="region of interest" description="Disordered" evidence="1">
    <location>
        <begin position="26"/>
        <end position="75"/>
    </location>
</feature>
<evidence type="ECO:0000313" key="2">
    <source>
        <dbReference type="EMBL" id="MBD8043444.1"/>
    </source>
</evidence>
<sequence length="75" mass="7694">MGVNVGADVDRPEVLTAWYAVLPAAASARAARHRRPTPVQLAASPRAAAGARPHQQPDAGRNTTTPGSGQEKPSG</sequence>
<dbReference type="Proteomes" id="UP000652763">
    <property type="component" value="Unassembled WGS sequence"/>
</dbReference>
<proteinExistence type="predicted"/>
<evidence type="ECO:0000313" key="3">
    <source>
        <dbReference type="Proteomes" id="UP000652763"/>
    </source>
</evidence>
<organism evidence="2 3">
    <name type="scientific">Arthrobacter pullicola</name>
    <dbReference type="NCBI Taxonomy" id="2762224"/>
    <lineage>
        <taxon>Bacteria</taxon>
        <taxon>Bacillati</taxon>
        <taxon>Actinomycetota</taxon>
        <taxon>Actinomycetes</taxon>
        <taxon>Micrococcales</taxon>
        <taxon>Micrococcaceae</taxon>
        <taxon>Arthrobacter</taxon>
    </lineage>
</organism>
<dbReference type="EMBL" id="JACSQC010000003">
    <property type="protein sequence ID" value="MBD8043444.1"/>
    <property type="molecule type" value="Genomic_DNA"/>
</dbReference>
<protein>
    <submittedName>
        <fullName evidence="2">Uncharacterized protein</fullName>
    </submittedName>
</protein>
<evidence type="ECO:0000256" key="1">
    <source>
        <dbReference type="SAM" id="MobiDB-lite"/>
    </source>
</evidence>
<keyword evidence="3" id="KW-1185">Reference proteome</keyword>
<accession>A0ABR8YGV3</accession>